<reference evidence="7" key="1">
    <citation type="submission" date="2016-04" db="EMBL/GenBank/DDBJ databases">
        <authorList>
            <person name="Evans L.H."/>
            <person name="Alamgir A."/>
            <person name="Owens N."/>
            <person name="Weber N.D."/>
            <person name="Virtaneva K."/>
            <person name="Barbian K."/>
            <person name="Babar A."/>
            <person name="Rosenke K."/>
        </authorList>
    </citation>
    <scope>NUCLEOTIDE SEQUENCE [LARGE SCALE GENOMIC DNA]</scope>
    <source>
        <strain evidence="7">CBS 101.48</strain>
    </source>
</reference>
<dbReference type="OrthoDB" id="8864979at2759"/>
<evidence type="ECO:0008006" key="9">
    <source>
        <dbReference type="Google" id="ProtNLM"/>
    </source>
</evidence>
<dbReference type="InParanoid" id="A0A163JZS5"/>
<evidence type="ECO:0000256" key="6">
    <source>
        <dbReference type="ARBA" id="ARBA00023328"/>
    </source>
</evidence>
<dbReference type="OMA" id="ENTTHVK"/>
<dbReference type="EMBL" id="LT554468">
    <property type="protein sequence ID" value="SAM05646.1"/>
    <property type="molecule type" value="Genomic_DNA"/>
</dbReference>
<evidence type="ECO:0000256" key="4">
    <source>
        <dbReference type="ARBA" id="ARBA00022454"/>
    </source>
</evidence>
<evidence type="ECO:0000313" key="8">
    <source>
        <dbReference type="Proteomes" id="UP000078561"/>
    </source>
</evidence>
<comment type="subcellular location">
    <subcellularLocation>
        <location evidence="2">Chromosome</location>
        <location evidence="2">Centromere</location>
    </subcellularLocation>
    <subcellularLocation>
        <location evidence="1">Nucleus</location>
    </subcellularLocation>
</comment>
<comment type="similarity">
    <text evidence="3">Belongs to the CENP-L/IML3 family.</text>
</comment>
<evidence type="ECO:0000256" key="2">
    <source>
        <dbReference type="ARBA" id="ARBA00004584"/>
    </source>
</evidence>
<evidence type="ECO:0000256" key="5">
    <source>
        <dbReference type="ARBA" id="ARBA00023242"/>
    </source>
</evidence>
<dbReference type="Pfam" id="PF13092">
    <property type="entry name" value="CENP-L"/>
    <property type="match status" value="1"/>
</dbReference>
<dbReference type="GO" id="GO:0000775">
    <property type="term" value="C:chromosome, centromeric region"/>
    <property type="evidence" value="ECO:0007669"/>
    <property type="project" value="UniProtKB-SubCell"/>
</dbReference>
<organism evidence="7">
    <name type="scientific">Absidia glauca</name>
    <name type="common">Pin mould</name>
    <dbReference type="NCBI Taxonomy" id="4829"/>
    <lineage>
        <taxon>Eukaryota</taxon>
        <taxon>Fungi</taxon>
        <taxon>Fungi incertae sedis</taxon>
        <taxon>Mucoromycota</taxon>
        <taxon>Mucoromycotina</taxon>
        <taxon>Mucoromycetes</taxon>
        <taxon>Mucorales</taxon>
        <taxon>Cunninghamellaceae</taxon>
        <taxon>Absidia</taxon>
    </lineage>
</organism>
<sequence>MIVYDCPDALLDRTFTLWRATPLVYFANKTHSDMIKSLKAHLADTLNLMVNTERIFSQPEVDTIMDATLEPVQIDDWGSVDRSSRVLELTITLWYRGRQRHQAYTIYFLPATLNRGGLLVDATDYPLLLVQMRNKKLATSVQQWMHREFSCHTTNFHVSCGTLSALANWWSNTLINDGANHIRPDNKGSLELSYHITFSKDLSSLTFNISMPQLQKMQKLIQGTDLTMMDLIQEHVYKTTRIKMDYCVLAQVGTPIAYISNTGQMKLLSNGVRTRYLEFLSELCDLAGTTL</sequence>
<accession>A0A163JZS5</accession>
<proteinExistence type="inferred from homology"/>
<name>A0A163JZS5_ABSGL</name>
<dbReference type="PANTHER" id="PTHR31740">
    <property type="entry name" value="CENTROMERE PROTEIN L"/>
    <property type="match status" value="1"/>
</dbReference>
<keyword evidence="6" id="KW-0137">Centromere</keyword>
<gene>
    <name evidence="7" type="primary">ABSGL_11521.1 scaffold 12295</name>
</gene>
<keyword evidence="8" id="KW-1185">Reference proteome</keyword>
<dbReference type="AlphaFoldDB" id="A0A163JZS5"/>
<evidence type="ECO:0000256" key="3">
    <source>
        <dbReference type="ARBA" id="ARBA00011060"/>
    </source>
</evidence>
<keyword evidence="5" id="KW-0539">Nucleus</keyword>
<evidence type="ECO:0000256" key="1">
    <source>
        <dbReference type="ARBA" id="ARBA00004123"/>
    </source>
</evidence>
<dbReference type="GO" id="GO:0005634">
    <property type="term" value="C:nucleus"/>
    <property type="evidence" value="ECO:0007669"/>
    <property type="project" value="UniProtKB-SubCell"/>
</dbReference>
<dbReference type="STRING" id="4829.A0A163JZS5"/>
<dbReference type="PANTHER" id="PTHR31740:SF2">
    <property type="entry name" value="CENTROMERE PROTEIN L"/>
    <property type="match status" value="1"/>
</dbReference>
<evidence type="ECO:0000313" key="7">
    <source>
        <dbReference type="EMBL" id="SAM05646.1"/>
    </source>
</evidence>
<keyword evidence="4" id="KW-0158">Chromosome</keyword>
<dbReference type="InterPro" id="IPR025204">
    <property type="entry name" value="CENP-L"/>
</dbReference>
<dbReference type="Proteomes" id="UP000078561">
    <property type="component" value="Unassembled WGS sequence"/>
</dbReference>
<protein>
    <recommendedName>
        <fullName evidence="9">Centromere protein L</fullName>
    </recommendedName>
</protein>